<keyword evidence="4" id="KW-1185">Reference proteome</keyword>
<evidence type="ECO:0000256" key="1">
    <source>
        <dbReference type="SAM" id="MobiDB-lite"/>
    </source>
</evidence>
<accession>A0AAV9FDZ7</accession>
<feature type="region of interest" description="Disordered" evidence="1">
    <location>
        <begin position="216"/>
        <end position="235"/>
    </location>
</feature>
<keyword evidence="2" id="KW-1133">Transmembrane helix</keyword>
<sequence length="235" mass="26713">MEVASTASARPPTFVFRICQHHTQLALKRCSPTSWPCKRRSSLKCSINIPSWKQFGEPDKINAYQDKLIATFLETFPKPAREFPWKKAQHLIFERLLDNGKKTLKWSLIVLLVISTLSDIIFAISMKRELLLPVGLFVGCVTADLLKEISRELFPSSKGEAHMQQLLCIGAFFVFVKYVSLYFATRGHAFFSHVGNGGLMQIIWLRKKLHEAENGEIEEQTSPQHLEPLPSNATN</sequence>
<evidence type="ECO:0008006" key="5">
    <source>
        <dbReference type="Google" id="ProtNLM"/>
    </source>
</evidence>
<protein>
    <recommendedName>
        <fullName evidence="5">Embryo defective 1273</fullName>
    </recommendedName>
</protein>
<evidence type="ECO:0000256" key="2">
    <source>
        <dbReference type="SAM" id="Phobius"/>
    </source>
</evidence>
<gene>
    <name evidence="3" type="ORF">QJS10_CPA02g00052</name>
</gene>
<evidence type="ECO:0000313" key="4">
    <source>
        <dbReference type="Proteomes" id="UP001180020"/>
    </source>
</evidence>
<dbReference type="PANTHER" id="PTHR36000">
    <property type="entry name" value="DEFECTIVE 1273 PROTEIN, PUTATIVE-RELATED"/>
    <property type="match status" value="1"/>
</dbReference>
<dbReference type="EMBL" id="JAUJYO010000002">
    <property type="protein sequence ID" value="KAK1323334.1"/>
    <property type="molecule type" value="Genomic_DNA"/>
</dbReference>
<feature type="transmembrane region" description="Helical" evidence="2">
    <location>
        <begin position="166"/>
        <end position="184"/>
    </location>
</feature>
<dbReference type="AlphaFoldDB" id="A0AAV9FDZ7"/>
<feature type="transmembrane region" description="Helical" evidence="2">
    <location>
        <begin position="104"/>
        <end position="124"/>
    </location>
</feature>
<organism evidence="3 4">
    <name type="scientific">Acorus calamus</name>
    <name type="common">Sweet flag</name>
    <dbReference type="NCBI Taxonomy" id="4465"/>
    <lineage>
        <taxon>Eukaryota</taxon>
        <taxon>Viridiplantae</taxon>
        <taxon>Streptophyta</taxon>
        <taxon>Embryophyta</taxon>
        <taxon>Tracheophyta</taxon>
        <taxon>Spermatophyta</taxon>
        <taxon>Magnoliopsida</taxon>
        <taxon>Liliopsida</taxon>
        <taxon>Acoraceae</taxon>
        <taxon>Acorus</taxon>
    </lineage>
</organism>
<name>A0AAV9FDZ7_ACOCL</name>
<proteinExistence type="predicted"/>
<comment type="caution">
    <text evidence="3">The sequence shown here is derived from an EMBL/GenBank/DDBJ whole genome shotgun (WGS) entry which is preliminary data.</text>
</comment>
<dbReference type="Proteomes" id="UP001180020">
    <property type="component" value="Unassembled WGS sequence"/>
</dbReference>
<keyword evidence="2" id="KW-0812">Transmembrane</keyword>
<dbReference type="PANTHER" id="PTHR36000:SF3">
    <property type="entry name" value="EMBRYO DEFECTIVE 1273"/>
    <property type="match status" value="1"/>
</dbReference>
<evidence type="ECO:0000313" key="3">
    <source>
        <dbReference type="EMBL" id="KAK1323334.1"/>
    </source>
</evidence>
<reference evidence="3" key="1">
    <citation type="journal article" date="2023" name="Nat. Commun.">
        <title>Diploid and tetraploid genomes of Acorus and the evolution of monocots.</title>
        <authorList>
            <person name="Ma L."/>
            <person name="Liu K.W."/>
            <person name="Li Z."/>
            <person name="Hsiao Y.Y."/>
            <person name="Qi Y."/>
            <person name="Fu T."/>
            <person name="Tang G.D."/>
            <person name="Zhang D."/>
            <person name="Sun W.H."/>
            <person name="Liu D.K."/>
            <person name="Li Y."/>
            <person name="Chen G.Z."/>
            <person name="Liu X.D."/>
            <person name="Liao X.Y."/>
            <person name="Jiang Y.T."/>
            <person name="Yu X."/>
            <person name="Hao Y."/>
            <person name="Huang J."/>
            <person name="Zhao X.W."/>
            <person name="Ke S."/>
            <person name="Chen Y.Y."/>
            <person name="Wu W.L."/>
            <person name="Hsu J.L."/>
            <person name="Lin Y.F."/>
            <person name="Huang M.D."/>
            <person name="Li C.Y."/>
            <person name="Huang L."/>
            <person name="Wang Z.W."/>
            <person name="Zhao X."/>
            <person name="Zhong W.Y."/>
            <person name="Peng D.H."/>
            <person name="Ahmad S."/>
            <person name="Lan S."/>
            <person name="Zhang J.S."/>
            <person name="Tsai W.C."/>
            <person name="Van de Peer Y."/>
            <person name="Liu Z.J."/>
        </authorList>
    </citation>
    <scope>NUCLEOTIDE SEQUENCE</scope>
    <source>
        <strain evidence="3">CP</strain>
    </source>
</reference>
<keyword evidence="2" id="KW-0472">Membrane</keyword>
<reference evidence="3" key="2">
    <citation type="submission" date="2023-06" db="EMBL/GenBank/DDBJ databases">
        <authorList>
            <person name="Ma L."/>
            <person name="Liu K.-W."/>
            <person name="Li Z."/>
            <person name="Hsiao Y.-Y."/>
            <person name="Qi Y."/>
            <person name="Fu T."/>
            <person name="Tang G."/>
            <person name="Zhang D."/>
            <person name="Sun W.-H."/>
            <person name="Liu D.-K."/>
            <person name="Li Y."/>
            <person name="Chen G.-Z."/>
            <person name="Liu X.-D."/>
            <person name="Liao X.-Y."/>
            <person name="Jiang Y.-T."/>
            <person name="Yu X."/>
            <person name="Hao Y."/>
            <person name="Huang J."/>
            <person name="Zhao X.-W."/>
            <person name="Ke S."/>
            <person name="Chen Y.-Y."/>
            <person name="Wu W.-L."/>
            <person name="Hsu J.-L."/>
            <person name="Lin Y.-F."/>
            <person name="Huang M.-D."/>
            <person name="Li C.-Y."/>
            <person name="Huang L."/>
            <person name="Wang Z.-W."/>
            <person name="Zhao X."/>
            <person name="Zhong W.-Y."/>
            <person name="Peng D.-H."/>
            <person name="Ahmad S."/>
            <person name="Lan S."/>
            <person name="Zhang J.-S."/>
            <person name="Tsai W.-C."/>
            <person name="Van De Peer Y."/>
            <person name="Liu Z.-J."/>
        </authorList>
    </citation>
    <scope>NUCLEOTIDE SEQUENCE</scope>
    <source>
        <strain evidence="3">CP</strain>
        <tissue evidence="3">Leaves</tissue>
    </source>
</reference>